<keyword evidence="1" id="KW-1133">Transmembrane helix</keyword>
<dbReference type="EMBL" id="BMMM01000002">
    <property type="protein sequence ID" value="GGN56993.1"/>
    <property type="molecule type" value="Genomic_DNA"/>
</dbReference>
<evidence type="ECO:0008006" key="4">
    <source>
        <dbReference type="Google" id="ProtNLM"/>
    </source>
</evidence>
<name>A0A917XX40_9ACTN</name>
<evidence type="ECO:0000313" key="2">
    <source>
        <dbReference type="EMBL" id="GGN56993.1"/>
    </source>
</evidence>
<dbReference type="Pfam" id="PF10092">
    <property type="entry name" value="DUF2330"/>
    <property type="match status" value="1"/>
</dbReference>
<reference evidence="2 3" key="1">
    <citation type="journal article" date="2014" name="Int. J. Syst. Evol. Microbiol.">
        <title>Complete genome sequence of Corynebacterium casei LMG S-19264T (=DSM 44701T), isolated from a smear-ripened cheese.</title>
        <authorList>
            <consortium name="US DOE Joint Genome Institute (JGI-PGF)"/>
            <person name="Walter F."/>
            <person name="Albersmeier A."/>
            <person name="Kalinowski J."/>
            <person name="Ruckert C."/>
        </authorList>
    </citation>
    <scope>NUCLEOTIDE SEQUENCE [LARGE SCALE GENOMIC DNA]</scope>
    <source>
        <strain evidence="2 3">CGMCC 4.7111</strain>
    </source>
</reference>
<organism evidence="2 3">
    <name type="scientific">Streptomyces albiflavescens</name>
    <dbReference type="NCBI Taxonomy" id="1623582"/>
    <lineage>
        <taxon>Bacteria</taxon>
        <taxon>Bacillati</taxon>
        <taxon>Actinomycetota</taxon>
        <taxon>Actinomycetes</taxon>
        <taxon>Kitasatosporales</taxon>
        <taxon>Streptomycetaceae</taxon>
        <taxon>Streptomyces</taxon>
    </lineage>
</organism>
<comment type="caution">
    <text evidence="2">The sequence shown here is derived from an EMBL/GenBank/DDBJ whole genome shotgun (WGS) entry which is preliminary data.</text>
</comment>
<dbReference type="InterPro" id="IPR019283">
    <property type="entry name" value="DUF2330"/>
</dbReference>
<dbReference type="Proteomes" id="UP000600365">
    <property type="component" value="Unassembled WGS sequence"/>
</dbReference>
<evidence type="ECO:0000256" key="1">
    <source>
        <dbReference type="SAM" id="Phobius"/>
    </source>
</evidence>
<keyword evidence="1" id="KW-0812">Transmembrane</keyword>
<sequence length="387" mass="42114">MLRDIRRRWSGFARGRVLGVVLALSVIQLGSLVAPAYACGCGAMVPDGTQHVTVNREMSVVRWDGRQEQIVMSLTVSGDAHKAAWIMPVPHRATVELGDRQIFTQLSEATEPAFRTRHYFWPRGGDWPFASDGDSADAPRAGATAPSVGVVGREHLGPFDVARLTATDSDALGDWLADNGFRLPDRLNEALRPYVDQGWEYVAIRLAPQDTKNSDAPLGGTLDPLHLTFASDKLVYPMRLSRLAQTPQSLGLYVLAAHRMEPASAIGGDRPEVSFAGRLTGTSGALDRLTDGGTDFLTAIDQEFPQPERITGDYQLRRMTTDAAYRRVIYDDILLKVGGIPAWLLTVTGLLALALVAVVMGIRARRHRPVLPPPPVQAPPPIGRPHG</sequence>
<keyword evidence="3" id="KW-1185">Reference proteome</keyword>
<protein>
    <recommendedName>
        <fullName evidence="4">DUF2330 domain-containing protein</fullName>
    </recommendedName>
</protein>
<gene>
    <name evidence="2" type="ORF">GCM10011579_018800</name>
</gene>
<feature type="transmembrane region" description="Helical" evidence="1">
    <location>
        <begin position="342"/>
        <end position="362"/>
    </location>
</feature>
<accession>A0A917XX40</accession>
<proteinExistence type="predicted"/>
<dbReference type="AlphaFoldDB" id="A0A917XX40"/>
<keyword evidence="1" id="KW-0472">Membrane</keyword>
<evidence type="ECO:0000313" key="3">
    <source>
        <dbReference type="Proteomes" id="UP000600365"/>
    </source>
</evidence>